<dbReference type="RefSeq" id="WP_012408135.1">
    <property type="nucleotide sequence ID" value="NC_010628.1"/>
</dbReference>
<reference evidence="2 3" key="2">
    <citation type="journal article" date="2013" name="Plant Physiol.">
        <title>A Nostoc punctiforme Sugar Transporter Necessary to Establish a Cyanobacterium-Plant Symbiosis.</title>
        <authorList>
            <person name="Ekman M."/>
            <person name="Picossi S."/>
            <person name="Campbell E.L."/>
            <person name="Meeks J.C."/>
            <person name="Flores E."/>
        </authorList>
    </citation>
    <scope>NUCLEOTIDE SEQUENCE [LARGE SCALE GENOMIC DNA]</scope>
    <source>
        <strain evidence="3">ATCC 29133 / PCC 73102</strain>
    </source>
</reference>
<feature type="compositionally biased region" description="Low complexity" evidence="1">
    <location>
        <begin position="443"/>
        <end position="460"/>
    </location>
</feature>
<proteinExistence type="predicted"/>
<feature type="region of interest" description="Disordered" evidence="1">
    <location>
        <begin position="421"/>
        <end position="460"/>
    </location>
</feature>
<sequence length="514" mass="55998">MANLSNWQDSLDEALVNRLHRPLRQPGMMKMAMGQRIINRCDRFLNRLPLLTQQMQRWGNTNSLSSESIPIVYAQPVSLVKEQEVENRVYNLPTVSQVDPSANIIQRKLDSSQSLATKTVNTTIPVQNITEFSSSDVADETTKSLTLETQINKTSISSSELPVVSPKPIAEQLPKTAKVTLGDSTGSQASLPNSAESNLNHSSQPILDTTSIFSSEIPVVLPQPIAEEFPKTAEMALADLIGSQTSLPNSAESNLNHASQPIVDASFMFSSEIPVVSPQPIADQSPDTGEIQSSQEFPSFTDTTLPIIQAKLQNYSRPQPSLPIVNNLNNLANQQTQVDNYAGNLSLIKHEPKQLPIVTAQPLSPQANLPQQEISFAINSLTSQNKSGKFLNTQPITVSTSQINQTNHKQNISSLPLVSVTSTSNPSLKAQSLPLAGAKTTPSSRSNSQQSNLSNHNLISNIDSSSPPITFASPVSPIATQSNIDVDAIASQVERKLMRRLVIESERRGKNRWH</sequence>
<feature type="region of interest" description="Disordered" evidence="1">
    <location>
        <begin position="180"/>
        <end position="202"/>
    </location>
</feature>
<reference evidence="3" key="1">
    <citation type="submission" date="2008-04" db="EMBL/GenBank/DDBJ databases">
        <title>Complete sequence of chromosome of Nostoc punctiforme ATCC 29133.</title>
        <authorList>
            <consortium name="US DOE Joint Genome Institute"/>
            <person name="Copeland A."/>
            <person name="Lucas S."/>
            <person name="Lapidus A."/>
            <person name="Glavina del Rio T."/>
            <person name="Dalin E."/>
            <person name="Tice H."/>
            <person name="Pitluck S."/>
            <person name="Chain P."/>
            <person name="Malfatti S."/>
            <person name="Shin M."/>
            <person name="Vergez L."/>
            <person name="Schmutz J."/>
            <person name="Larimer F."/>
            <person name="Land M."/>
            <person name="Hauser L."/>
            <person name="Kyrpides N."/>
            <person name="Kim E."/>
            <person name="Meeks J.C."/>
            <person name="Elhai J."/>
            <person name="Campbell E.L."/>
            <person name="Thiel T."/>
            <person name="Longmire J."/>
            <person name="Potts M."/>
            <person name="Atlas R."/>
        </authorList>
    </citation>
    <scope>NUCLEOTIDE SEQUENCE [LARGE SCALE GENOMIC DNA]</scope>
    <source>
        <strain evidence="3">ATCC 29133 / PCC 73102</strain>
    </source>
</reference>
<gene>
    <name evidence="2" type="ordered locus">Npun_F1407</name>
</gene>
<feature type="compositionally biased region" description="Polar residues" evidence="1">
    <location>
        <begin position="182"/>
        <end position="202"/>
    </location>
</feature>
<name>B2IZI4_NOSP7</name>
<evidence type="ECO:0000256" key="1">
    <source>
        <dbReference type="SAM" id="MobiDB-lite"/>
    </source>
</evidence>
<keyword evidence="3" id="KW-1185">Reference proteome</keyword>
<protein>
    <submittedName>
        <fullName evidence="2">Uncharacterized protein</fullName>
    </submittedName>
</protein>
<dbReference type="Proteomes" id="UP000001191">
    <property type="component" value="Chromosome"/>
</dbReference>
<dbReference type="STRING" id="63737.Npun_F1407"/>
<dbReference type="EnsemblBacteria" id="ACC80114">
    <property type="protein sequence ID" value="ACC80114"/>
    <property type="gene ID" value="Npun_F1407"/>
</dbReference>
<dbReference type="HOGENOM" id="CLU_543680_0_0_3"/>
<dbReference type="EMBL" id="CP001037">
    <property type="protein sequence ID" value="ACC80114.1"/>
    <property type="molecule type" value="Genomic_DNA"/>
</dbReference>
<organism evidence="2 3">
    <name type="scientific">Nostoc punctiforme (strain ATCC 29133 / PCC 73102)</name>
    <dbReference type="NCBI Taxonomy" id="63737"/>
    <lineage>
        <taxon>Bacteria</taxon>
        <taxon>Bacillati</taxon>
        <taxon>Cyanobacteriota</taxon>
        <taxon>Cyanophyceae</taxon>
        <taxon>Nostocales</taxon>
        <taxon>Nostocaceae</taxon>
        <taxon>Nostoc</taxon>
    </lineage>
</organism>
<accession>B2IZI4</accession>
<dbReference type="eggNOG" id="ENOG5033IRP">
    <property type="taxonomic scope" value="Bacteria"/>
</dbReference>
<dbReference type="OrthoDB" id="481188at2"/>
<dbReference type="AlphaFoldDB" id="B2IZI4"/>
<dbReference type="KEGG" id="npu:Npun_F1407"/>
<evidence type="ECO:0000313" key="3">
    <source>
        <dbReference type="Proteomes" id="UP000001191"/>
    </source>
</evidence>
<evidence type="ECO:0000313" key="2">
    <source>
        <dbReference type="EMBL" id="ACC80114.1"/>
    </source>
</evidence>